<dbReference type="PANTHER" id="PTHR33418">
    <property type="entry name" value="HELICASE-ASSOCIATED"/>
    <property type="match status" value="1"/>
</dbReference>
<feature type="region of interest" description="Disordered" evidence="1">
    <location>
        <begin position="1"/>
        <end position="22"/>
    </location>
</feature>
<feature type="domain" description="Helicase-associated" evidence="2">
    <location>
        <begin position="343"/>
        <end position="402"/>
    </location>
</feature>
<proteinExistence type="predicted"/>
<protein>
    <recommendedName>
        <fullName evidence="2">Helicase-associated domain-containing protein</fullName>
    </recommendedName>
</protein>
<dbReference type="Proteomes" id="UP001516023">
    <property type="component" value="Unassembled WGS sequence"/>
</dbReference>
<evidence type="ECO:0000313" key="4">
    <source>
        <dbReference type="Proteomes" id="UP001516023"/>
    </source>
</evidence>
<comment type="caution">
    <text evidence="3">The sequence shown here is derived from an EMBL/GenBank/DDBJ whole genome shotgun (WGS) entry which is preliminary data.</text>
</comment>
<dbReference type="Gene3D" id="6.10.140.530">
    <property type="match status" value="2"/>
</dbReference>
<keyword evidence="4" id="KW-1185">Reference proteome</keyword>
<dbReference type="InterPro" id="IPR005114">
    <property type="entry name" value="Helicase_assoc"/>
</dbReference>
<dbReference type="EMBL" id="JABMIG020000015">
    <property type="protein sequence ID" value="KAL3803214.1"/>
    <property type="molecule type" value="Genomic_DNA"/>
</dbReference>
<dbReference type="Pfam" id="PF03457">
    <property type="entry name" value="HA"/>
    <property type="match status" value="2"/>
</dbReference>
<dbReference type="AlphaFoldDB" id="A0ABD3QS79"/>
<organism evidence="3 4">
    <name type="scientific">Cyclotella cryptica</name>
    <dbReference type="NCBI Taxonomy" id="29204"/>
    <lineage>
        <taxon>Eukaryota</taxon>
        <taxon>Sar</taxon>
        <taxon>Stramenopiles</taxon>
        <taxon>Ochrophyta</taxon>
        <taxon>Bacillariophyta</taxon>
        <taxon>Coscinodiscophyceae</taxon>
        <taxon>Thalassiosirophycidae</taxon>
        <taxon>Stephanodiscales</taxon>
        <taxon>Stephanodiscaceae</taxon>
        <taxon>Cyclotella</taxon>
    </lineage>
</organism>
<dbReference type="PANTHER" id="PTHR33418:SF1">
    <property type="entry name" value="HELICASE-ASSOCIATED DOMAIN-CONTAINING PROTEIN"/>
    <property type="match status" value="1"/>
</dbReference>
<reference evidence="3 4" key="1">
    <citation type="journal article" date="2020" name="G3 (Bethesda)">
        <title>Improved Reference Genome for Cyclotella cryptica CCMP332, a Model for Cell Wall Morphogenesis, Salinity Adaptation, and Lipid Production in Diatoms (Bacillariophyta).</title>
        <authorList>
            <person name="Roberts W.R."/>
            <person name="Downey K.M."/>
            <person name="Ruck E.C."/>
            <person name="Traller J.C."/>
            <person name="Alverson A.J."/>
        </authorList>
    </citation>
    <scope>NUCLEOTIDE SEQUENCE [LARGE SCALE GENOMIC DNA]</scope>
    <source>
        <strain evidence="3 4">CCMP332</strain>
    </source>
</reference>
<gene>
    <name evidence="3" type="ORF">HJC23_003489</name>
</gene>
<evidence type="ECO:0000313" key="3">
    <source>
        <dbReference type="EMBL" id="KAL3803214.1"/>
    </source>
</evidence>
<feature type="domain" description="Helicase-associated" evidence="2">
    <location>
        <begin position="261"/>
        <end position="286"/>
    </location>
</feature>
<sequence>MDPPMSPLPRQSSTTMHPPMPLLPPLPTTFNVSTVTCAEYPDIPNDFALHTDMKYNGVPNDYTMEALKDGVNNDDMFEENLNDYALVIPSDYTLDNGVKHDSVPNDYSNDASNDGIKDNEVAVFGAMLDGEYPATPPKLLSKFEFEENLKNTLADYNQLMLPLPPLPTSPDGTTTTFDMIRQRKAHLNNALPPERKKFWIGSVSYGVYMMKEALLKRLGTTIFRTERHAAHSNNAVPPEQKKLLDGIGFIWRIRDKGGFKKETWEQRFDKLKEFKTKHNHCNVPRSQNNEFKANHDHCNVPQRENSGLGCWGSSQCKANSNNAIRPEPKKALNEIGFVWSQFDIAWEQRFAKLKEFKTKHNNCNVPQGQNSGLSWWVQAQRAANSNKTICPERKKALDDIGFKWRN</sequence>
<accession>A0ABD3QS79</accession>
<evidence type="ECO:0000256" key="1">
    <source>
        <dbReference type="SAM" id="MobiDB-lite"/>
    </source>
</evidence>
<name>A0ABD3QS79_9STRA</name>
<evidence type="ECO:0000259" key="2">
    <source>
        <dbReference type="Pfam" id="PF03457"/>
    </source>
</evidence>